<dbReference type="InterPro" id="IPR016035">
    <property type="entry name" value="Acyl_Trfase/lysoPLipase"/>
</dbReference>
<proteinExistence type="predicted"/>
<evidence type="ECO:0000313" key="3">
    <source>
        <dbReference type="Proteomes" id="UP000239239"/>
    </source>
</evidence>
<sequence length="884" mass="101368">MMTPQHVISQLLESDTKYPQNLDLLKKIIISAYLGRLRINGLAPDNKIALGNYLFDDERMIFDFTRLSDSKRALFIEWLLEPHQKDKEHGFLSGVYVNEYRGFTAEVALSWWGILKNWLFNNKSEHWKITDLGLSVNYQLTGIEMCHGKQGILIGFNQFLVPPSGTKYRDPNDSQSEPLGNVKRVFITDKLVDELVGLNYKNLNYESVCKSPHPQSIDVTDPEARHKDMYDYRKMQRFNGVKPWYIRLWRWISKLFFGNANETKKISSSDDNLELLYKTKTVKIYQRSKSKEILVTETRPDITNLVFCGGGAKIFAHVGVWKALNEAGMRPTKFAGSSAGAIMSLMCYLGYTADEITELFKHFKQEHLVQFDIDRNGLSDTHSLKTALDYAIVNKVRQIVNKYKIPYPKGKITFSTLASLREQFPDCGIGKELIVTATNKRSGKTIYLSANHYPLLEVSEAVKISASFPILYRDTLLDGEEHNDGGILSNFPTEVFFDDHSTLLESEFGNNLKVLAVQFDNGIERNVIDRIMDKVYRENFILNWIYSLLTGVSDPASGWERDRLKLRQYALQTIIPETGKVSTTGFNVERQSQEELIQNGYRSTLDYLNVRYTKKNNSYVNKEMMYSTFSSLGDLLAYCCYRGDEQWFNVVNNLIVQSTLPNRTALMKQSLELRKLYFNTSLPSNPEKDKTISNESNTLTFFGNAVCQHHNHSPEFENGNHDVLLALYPIFLKLSTDLLTSKIDKNLLDRARHSLNIHSPFDCLEHFNKISGDAHVIIHIIVKLIKELKEGSCQQIYDLLKEVRHLLYSDINLLKANYFGKWDLSLPQCIRILSLFKQEKHADASKLLDGLRNKMEPVQTAKGGVHHDDLSNGGLERYRFGLGT</sequence>
<dbReference type="AlphaFoldDB" id="A0A2S6EZE2"/>
<reference evidence="2 3" key="1">
    <citation type="submission" date="2018-02" db="EMBL/GenBank/DDBJ databases">
        <title>Draft genome sequences of four Legionella pneumophila clinical strains isolated in Ontario.</title>
        <authorList>
            <person name="Fortuna A."/>
            <person name="Ramnarine R."/>
            <person name="Li A."/>
            <person name="Frantz C."/>
            <person name="Mallo G."/>
        </authorList>
    </citation>
    <scope>NUCLEOTIDE SEQUENCE [LARGE SCALE GENOMIC DNA]</scope>
    <source>
        <strain evidence="2 3">LG61</strain>
    </source>
</reference>
<dbReference type="PROSITE" id="PS51635">
    <property type="entry name" value="PNPLA"/>
    <property type="match status" value="1"/>
</dbReference>
<feature type="active site" description="Nucleophile" evidence="1">
    <location>
        <position position="338"/>
    </location>
</feature>
<dbReference type="InterPro" id="IPR052580">
    <property type="entry name" value="Lipid_Hydrolase"/>
</dbReference>
<gene>
    <name evidence="2" type="ORF">C3928_07180</name>
</gene>
<dbReference type="GO" id="GO:0016787">
    <property type="term" value="F:hydrolase activity"/>
    <property type="evidence" value="ECO:0007669"/>
    <property type="project" value="UniProtKB-UniRule"/>
</dbReference>
<dbReference type="GO" id="GO:0016042">
    <property type="term" value="P:lipid catabolic process"/>
    <property type="evidence" value="ECO:0007669"/>
    <property type="project" value="UniProtKB-UniRule"/>
</dbReference>
<dbReference type="Pfam" id="PF01734">
    <property type="entry name" value="Patatin"/>
    <property type="match status" value="1"/>
</dbReference>
<feature type="short sequence motif" description="GXSXG" evidence="1">
    <location>
        <begin position="336"/>
        <end position="340"/>
    </location>
</feature>
<comment type="caution">
    <text evidence="2">The sequence shown here is derived from an EMBL/GenBank/DDBJ whole genome shotgun (WGS) entry which is preliminary data.</text>
</comment>
<dbReference type="RefSeq" id="WP_080271973.1">
    <property type="nucleotide sequence ID" value="NZ_CP017601.1"/>
</dbReference>
<dbReference type="CDD" id="cd07207">
    <property type="entry name" value="Pat_ExoU_VipD_like"/>
    <property type="match status" value="1"/>
</dbReference>
<comment type="caution">
    <text evidence="1">Lacks conserved residue(s) required for the propagation of feature annotation.</text>
</comment>
<dbReference type="PANTHER" id="PTHR46394:SF1">
    <property type="entry name" value="PNPLA DOMAIN-CONTAINING PROTEIN"/>
    <property type="match status" value="1"/>
</dbReference>
<dbReference type="SUPFAM" id="SSF52151">
    <property type="entry name" value="FabD/lysophospholipase-like"/>
    <property type="match status" value="1"/>
</dbReference>
<dbReference type="InterPro" id="IPR002641">
    <property type="entry name" value="PNPLA_dom"/>
</dbReference>
<dbReference type="OrthoDB" id="5650221at2"/>
<keyword evidence="1" id="KW-0442">Lipid degradation</keyword>
<dbReference type="InterPro" id="IPR049988">
    <property type="entry name" value="T4SS_VpdC"/>
</dbReference>
<accession>A0A2S6EZE2</accession>
<dbReference type="NCBIfam" id="NF043045">
    <property type="entry name" value="T4SS_VpdC"/>
    <property type="match status" value="1"/>
</dbReference>
<feature type="active site" description="Proton acceptor" evidence="1">
    <location>
        <position position="484"/>
    </location>
</feature>
<dbReference type="Proteomes" id="UP000239239">
    <property type="component" value="Unassembled WGS sequence"/>
</dbReference>
<keyword evidence="1" id="KW-0443">Lipid metabolism</keyword>
<evidence type="ECO:0000256" key="1">
    <source>
        <dbReference type="PROSITE-ProRule" id="PRU01161"/>
    </source>
</evidence>
<dbReference type="EMBL" id="PQWY01000011">
    <property type="protein sequence ID" value="PPK30541.1"/>
    <property type="molecule type" value="Genomic_DNA"/>
</dbReference>
<evidence type="ECO:0000313" key="2">
    <source>
        <dbReference type="EMBL" id="PPK30541.1"/>
    </source>
</evidence>
<name>A0A2S6EZE2_LEGPN</name>
<organism evidence="2 3">
    <name type="scientific">Legionella pneumophila</name>
    <dbReference type="NCBI Taxonomy" id="446"/>
    <lineage>
        <taxon>Bacteria</taxon>
        <taxon>Pseudomonadati</taxon>
        <taxon>Pseudomonadota</taxon>
        <taxon>Gammaproteobacteria</taxon>
        <taxon>Legionellales</taxon>
        <taxon>Legionellaceae</taxon>
        <taxon>Legionella</taxon>
    </lineage>
</organism>
<feature type="short sequence motif" description="DGA/G" evidence="1">
    <location>
        <begin position="484"/>
        <end position="486"/>
    </location>
</feature>
<protein>
    <submittedName>
        <fullName evidence="2">Phospholipase</fullName>
    </submittedName>
</protein>
<dbReference type="Gene3D" id="3.40.1090.10">
    <property type="entry name" value="Cytosolic phospholipase A2 catalytic domain"/>
    <property type="match status" value="2"/>
</dbReference>
<dbReference type="PANTHER" id="PTHR46394">
    <property type="entry name" value="ANNEXIN"/>
    <property type="match status" value="1"/>
</dbReference>
<keyword evidence="1" id="KW-0378">Hydrolase</keyword>